<keyword evidence="3" id="KW-1185">Reference proteome</keyword>
<sequence>MTEEIVWRIFVQESFNEVGRSCDFRQKENGAPVRGGLRGDNSPEEIEERMGRNEVRGKRKEN</sequence>
<dbReference type="EMBL" id="CP026255">
    <property type="protein sequence ID" value="AWP11639.1"/>
    <property type="molecule type" value="Genomic_DNA"/>
</dbReference>
<name>A0A2U9C7Q1_SCOMX</name>
<evidence type="ECO:0000256" key="1">
    <source>
        <dbReference type="SAM" id="MobiDB-lite"/>
    </source>
</evidence>
<feature type="region of interest" description="Disordered" evidence="1">
    <location>
        <begin position="26"/>
        <end position="62"/>
    </location>
</feature>
<proteinExistence type="predicted"/>
<protein>
    <submittedName>
        <fullName evidence="2">Uncharacterized protein</fullName>
    </submittedName>
</protein>
<dbReference type="AlphaFoldDB" id="A0A2U9C7Q1"/>
<organism evidence="2 3">
    <name type="scientific">Scophthalmus maximus</name>
    <name type="common">Turbot</name>
    <name type="synonym">Psetta maxima</name>
    <dbReference type="NCBI Taxonomy" id="52904"/>
    <lineage>
        <taxon>Eukaryota</taxon>
        <taxon>Metazoa</taxon>
        <taxon>Chordata</taxon>
        <taxon>Craniata</taxon>
        <taxon>Vertebrata</taxon>
        <taxon>Euteleostomi</taxon>
        <taxon>Actinopterygii</taxon>
        <taxon>Neopterygii</taxon>
        <taxon>Teleostei</taxon>
        <taxon>Neoteleostei</taxon>
        <taxon>Acanthomorphata</taxon>
        <taxon>Carangaria</taxon>
        <taxon>Pleuronectiformes</taxon>
        <taxon>Pleuronectoidei</taxon>
        <taxon>Scophthalmidae</taxon>
        <taxon>Scophthalmus</taxon>
    </lineage>
</organism>
<dbReference type="Proteomes" id="UP000246464">
    <property type="component" value="Chromosome 13"/>
</dbReference>
<gene>
    <name evidence="2" type="ORF">SMAX5B_018973</name>
</gene>
<evidence type="ECO:0000313" key="3">
    <source>
        <dbReference type="Proteomes" id="UP000246464"/>
    </source>
</evidence>
<reference evidence="2 3" key="1">
    <citation type="submission" date="2017-12" db="EMBL/GenBank/DDBJ databases">
        <title>Integrating genomic resources of turbot (Scophthalmus maximus) in depth evaluation of genetic and physical mapping variation across individuals.</title>
        <authorList>
            <person name="Martinez P."/>
        </authorList>
    </citation>
    <scope>NUCLEOTIDE SEQUENCE [LARGE SCALE GENOMIC DNA]</scope>
</reference>
<evidence type="ECO:0000313" key="2">
    <source>
        <dbReference type="EMBL" id="AWP11639.1"/>
    </source>
</evidence>
<accession>A0A2U9C7Q1</accession>
<feature type="compositionally biased region" description="Basic and acidic residues" evidence="1">
    <location>
        <begin position="48"/>
        <end position="62"/>
    </location>
</feature>